<dbReference type="AlphaFoldDB" id="I1BQ74"/>
<gene>
    <name evidence="9" type="ORF">RO3G_03058</name>
</gene>
<organism evidence="9 10">
    <name type="scientific">Rhizopus delemar (strain RA 99-880 / ATCC MYA-4621 / FGSC 9543 / NRRL 43880)</name>
    <name type="common">Mucormycosis agent</name>
    <name type="synonym">Rhizopus arrhizus var. delemar</name>
    <dbReference type="NCBI Taxonomy" id="246409"/>
    <lineage>
        <taxon>Eukaryota</taxon>
        <taxon>Fungi</taxon>
        <taxon>Fungi incertae sedis</taxon>
        <taxon>Mucoromycota</taxon>
        <taxon>Mucoromycotina</taxon>
        <taxon>Mucoromycetes</taxon>
        <taxon>Mucorales</taxon>
        <taxon>Mucorineae</taxon>
        <taxon>Rhizopodaceae</taxon>
        <taxon>Rhizopus</taxon>
    </lineage>
</organism>
<dbReference type="InterPro" id="IPR050315">
    <property type="entry name" value="FAD-oxidoreductase_2"/>
</dbReference>
<accession>I1BQ74</accession>
<dbReference type="InParanoid" id="I1BQ74"/>
<dbReference type="GO" id="GO:0010181">
    <property type="term" value="F:FMN binding"/>
    <property type="evidence" value="ECO:0007669"/>
    <property type="project" value="InterPro"/>
</dbReference>
<dbReference type="Pfam" id="PF00890">
    <property type="entry name" value="FAD_binding_2"/>
    <property type="match status" value="1"/>
</dbReference>
<dbReference type="STRING" id="246409.I1BQ74"/>
<dbReference type="VEuPathDB" id="FungiDB:RO3G_03058"/>
<evidence type="ECO:0000256" key="2">
    <source>
        <dbReference type="ARBA" id="ARBA00022630"/>
    </source>
</evidence>
<evidence type="ECO:0000256" key="6">
    <source>
        <dbReference type="RuleBase" id="RU366062"/>
    </source>
</evidence>
<keyword evidence="7" id="KW-1133">Transmembrane helix</keyword>
<evidence type="ECO:0000313" key="10">
    <source>
        <dbReference type="Proteomes" id="UP000009138"/>
    </source>
</evidence>
<comment type="similarity">
    <text evidence="1 6">Belongs to the FAD-dependent oxidoreductase 2 family. FRD/SDH subfamily.</text>
</comment>
<dbReference type="NCBIfam" id="TIGR01813">
    <property type="entry name" value="flavo_cyto_c"/>
    <property type="match status" value="1"/>
</dbReference>
<sequence>MTQQNKTVIVVGGGLAGLSAAIEAHDQGNTRVILIEKEDKVGGNSMKASSGINAIENTTGDSREAFIQDTLKSGDGLSNEELVTKLVDESQSSLDWLIHQSEFDAGKPTLDLSLVSRCGGHSFGRTHRCPPENGRPVPVGWKLIDTLKKRLTSLPHTQVMTQTRVLGLLSDDSQRVCGVRLESDEEITADAVILTSGGFGGQTGTYLTDGKATLLSEFAPQLVHTATTNGPWANGDGIRLGLSVKAGIRDMDKVQLHPTGFIDPSNPTLPTKFLAPEALRAYGGIMLNGDGKRFVDELNLREHVTKKVFGQTDTVHNRPNSWMFKVVPKKYPAAYLVLTEEAVESFGKSTLGFYASKGFFTRVEGIDNLAKDVLNVEKEEIESIFKEYDAHIDNATPDHFGKEIFPSRLLVPTTYWVALVTPVVHYTMGGLNINANASILAQDGETTIQGLYGAGEVTGGVHGRNRLAGMLEIKKTIFGYFVIAVMSSHVSFSWLYCCIMSISSVKQSSCG</sequence>
<protein>
    <recommendedName>
        <fullName evidence="6">Fumarate reductase</fullName>
        <ecNumber evidence="6">1.3.1.6</ecNumber>
    </recommendedName>
</protein>
<dbReference type="InterPro" id="IPR010960">
    <property type="entry name" value="Flavocytochrome_c"/>
</dbReference>
<feature type="transmembrane region" description="Helical" evidence="7">
    <location>
        <begin position="477"/>
        <end position="499"/>
    </location>
</feature>
<dbReference type="eggNOG" id="KOG2404">
    <property type="taxonomic scope" value="Eukaryota"/>
</dbReference>
<dbReference type="EMBL" id="CH476733">
    <property type="protein sequence ID" value="EIE78354.1"/>
    <property type="molecule type" value="Genomic_DNA"/>
</dbReference>
<dbReference type="SUPFAM" id="SSF51905">
    <property type="entry name" value="FAD/NAD(P)-binding domain"/>
    <property type="match status" value="1"/>
</dbReference>
<keyword evidence="4 6" id="KW-0560">Oxidoreductase</keyword>
<evidence type="ECO:0000313" key="9">
    <source>
        <dbReference type="EMBL" id="EIE78354.1"/>
    </source>
</evidence>
<dbReference type="GO" id="GO:0016156">
    <property type="term" value="F:fumarate reductase (NADH) activity"/>
    <property type="evidence" value="ECO:0007669"/>
    <property type="project" value="UniProtKB-EC"/>
</dbReference>
<name>I1BQ74_RHIO9</name>
<comment type="cofactor">
    <cofactor evidence="6">
        <name>FAD</name>
        <dbReference type="ChEBI" id="CHEBI:57692"/>
    </cofactor>
    <text evidence="6">Binds 1 FAD per monomer.</text>
</comment>
<keyword evidence="2 6" id="KW-0285">Flavoprotein</keyword>
<evidence type="ECO:0000256" key="4">
    <source>
        <dbReference type="ARBA" id="ARBA00023002"/>
    </source>
</evidence>
<keyword evidence="7" id="KW-0812">Transmembrane</keyword>
<feature type="domain" description="FAD-dependent oxidoreductase 2 FAD-binding" evidence="8">
    <location>
        <begin position="8"/>
        <end position="469"/>
    </location>
</feature>
<dbReference type="Gene3D" id="3.50.50.60">
    <property type="entry name" value="FAD/NAD(P)-binding domain"/>
    <property type="match status" value="1"/>
</dbReference>
<dbReference type="PANTHER" id="PTHR43400">
    <property type="entry name" value="FUMARATE REDUCTASE"/>
    <property type="match status" value="1"/>
</dbReference>
<evidence type="ECO:0000256" key="7">
    <source>
        <dbReference type="SAM" id="Phobius"/>
    </source>
</evidence>
<keyword evidence="7" id="KW-0472">Membrane</keyword>
<keyword evidence="3 6" id="KW-0274">FAD</keyword>
<comment type="function">
    <text evidence="6">Irreversibly catalyzes the reduction of fumarate to succinate.</text>
</comment>
<evidence type="ECO:0000256" key="3">
    <source>
        <dbReference type="ARBA" id="ARBA00022827"/>
    </source>
</evidence>
<comment type="catalytic activity">
    <reaction evidence="5 6">
        <text>succinate + NAD(+) = fumarate + NADH + H(+)</text>
        <dbReference type="Rhea" id="RHEA:18281"/>
        <dbReference type="ChEBI" id="CHEBI:15378"/>
        <dbReference type="ChEBI" id="CHEBI:29806"/>
        <dbReference type="ChEBI" id="CHEBI:30031"/>
        <dbReference type="ChEBI" id="CHEBI:57540"/>
        <dbReference type="ChEBI" id="CHEBI:57945"/>
        <dbReference type="EC" id="1.3.1.6"/>
    </reaction>
</comment>
<dbReference type="PANTHER" id="PTHR43400:SF7">
    <property type="entry name" value="FAD-DEPENDENT OXIDOREDUCTASE 2 FAD BINDING DOMAIN-CONTAINING PROTEIN"/>
    <property type="match status" value="1"/>
</dbReference>
<dbReference type="Gene3D" id="3.90.700.10">
    <property type="entry name" value="Succinate dehydrogenase/fumarate reductase flavoprotein, catalytic domain"/>
    <property type="match status" value="1"/>
</dbReference>
<reference evidence="9 10" key="1">
    <citation type="journal article" date="2009" name="PLoS Genet.">
        <title>Genomic analysis of the basal lineage fungus Rhizopus oryzae reveals a whole-genome duplication.</title>
        <authorList>
            <person name="Ma L.-J."/>
            <person name="Ibrahim A.S."/>
            <person name="Skory C."/>
            <person name="Grabherr M.G."/>
            <person name="Burger G."/>
            <person name="Butler M."/>
            <person name="Elias M."/>
            <person name="Idnurm A."/>
            <person name="Lang B.F."/>
            <person name="Sone T."/>
            <person name="Abe A."/>
            <person name="Calvo S.E."/>
            <person name="Corrochano L.M."/>
            <person name="Engels R."/>
            <person name="Fu J."/>
            <person name="Hansberg W."/>
            <person name="Kim J.-M."/>
            <person name="Kodira C.D."/>
            <person name="Koehrsen M.J."/>
            <person name="Liu B."/>
            <person name="Miranda-Saavedra D."/>
            <person name="O'Leary S."/>
            <person name="Ortiz-Castellanos L."/>
            <person name="Poulter R."/>
            <person name="Rodriguez-Romero J."/>
            <person name="Ruiz-Herrera J."/>
            <person name="Shen Y.-Q."/>
            <person name="Zeng Q."/>
            <person name="Galagan J."/>
            <person name="Birren B.W."/>
            <person name="Cuomo C.A."/>
            <person name="Wickes B.L."/>
        </authorList>
    </citation>
    <scope>NUCLEOTIDE SEQUENCE [LARGE SCALE GENOMIC DNA]</scope>
    <source>
        <strain evidence="10">RA 99-880 / ATCC MYA-4621 / FGSC 9543 / NRRL 43880</strain>
    </source>
</reference>
<dbReference type="RefSeq" id="XP_067513750.1">
    <property type="nucleotide sequence ID" value="XM_067657649.1"/>
</dbReference>
<proteinExistence type="inferred from homology"/>
<dbReference type="InterPro" id="IPR003953">
    <property type="entry name" value="FAD-dep_OxRdtase_2_FAD-bd"/>
</dbReference>
<dbReference type="OMA" id="MAWAHGA"/>
<dbReference type="SUPFAM" id="SSF56425">
    <property type="entry name" value="Succinate dehydrogenase/fumarate reductase flavoprotein, catalytic domain"/>
    <property type="match status" value="1"/>
</dbReference>
<dbReference type="FunFam" id="3.90.700.10:FF:000007">
    <property type="entry name" value="NADH-dependent fumarate reductase"/>
    <property type="match status" value="1"/>
</dbReference>
<dbReference type="EC" id="1.3.1.6" evidence="6"/>
<dbReference type="OrthoDB" id="10252157at2759"/>
<evidence type="ECO:0000256" key="1">
    <source>
        <dbReference type="ARBA" id="ARBA00008040"/>
    </source>
</evidence>
<evidence type="ECO:0000256" key="5">
    <source>
        <dbReference type="ARBA" id="ARBA00050832"/>
    </source>
</evidence>
<dbReference type="InterPro" id="IPR036188">
    <property type="entry name" value="FAD/NAD-bd_sf"/>
</dbReference>
<dbReference type="GeneID" id="93610030"/>
<keyword evidence="10" id="KW-1185">Reference proteome</keyword>
<dbReference type="InterPro" id="IPR027477">
    <property type="entry name" value="Succ_DH/fumarate_Rdtase_cat_sf"/>
</dbReference>
<dbReference type="Proteomes" id="UP000009138">
    <property type="component" value="Unassembled WGS sequence"/>
</dbReference>
<evidence type="ECO:0000259" key="8">
    <source>
        <dbReference type="Pfam" id="PF00890"/>
    </source>
</evidence>